<protein>
    <submittedName>
        <fullName evidence="1">Uncharacterized protein</fullName>
    </submittedName>
</protein>
<comment type="caution">
    <text evidence="1">The sequence shown here is derived from an EMBL/GenBank/DDBJ whole genome shotgun (WGS) entry which is preliminary data.</text>
</comment>
<sequence length="79" mass="8523">MPLAAPVSSPLPPAIELNAGVDASIDDTINVFDKMGTRSHCEDGLAGYNCLLMEYEMLVAFLLCVYLVEEGSCIKIIVM</sequence>
<name>A0A811PCY3_9POAL</name>
<evidence type="ECO:0000313" key="2">
    <source>
        <dbReference type="Proteomes" id="UP000604825"/>
    </source>
</evidence>
<keyword evidence="2" id="KW-1185">Reference proteome</keyword>
<organism evidence="1 2">
    <name type="scientific">Miscanthus lutarioriparius</name>
    <dbReference type="NCBI Taxonomy" id="422564"/>
    <lineage>
        <taxon>Eukaryota</taxon>
        <taxon>Viridiplantae</taxon>
        <taxon>Streptophyta</taxon>
        <taxon>Embryophyta</taxon>
        <taxon>Tracheophyta</taxon>
        <taxon>Spermatophyta</taxon>
        <taxon>Magnoliopsida</taxon>
        <taxon>Liliopsida</taxon>
        <taxon>Poales</taxon>
        <taxon>Poaceae</taxon>
        <taxon>PACMAD clade</taxon>
        <taxon>Panicoideae</taxon>
        <taxon>Andropogonodae</taxon>
        <taxon>Andropogoneae</taxon>
        <taxon>Saccharinae</taxon>
        <taxon>Miscanthus</taxon>
    </lineage>
</organism>
<dbReference type="AlphaFoldDB" id="A0A811PCY3"/>
<reference evidence="1" key="1">
    <citation type="submission" date="2020-10" db="EMBL/GenBank/DDBJ databases">
        <authorList>
            <person name="Han B."/>
            <person name="Lu T."/>
            <person name="Zhao Q."/>
            <person name="Huang X."/>
            <person name="Zhao Y."/>
        </authorList>
    </citation>
    <scope>NUCLEOTIDE SEQUENCE</scope>
</reference>
<proteinExistence type="predicted"/>
<dbReference type="EMBL" id="CAJGYO010000007">
    <property type="protein sequence ID" value="CAD6242497.1"/>
    <property type="molecule type" value="Genomic_DNA"/>
</dbReference>
<evidence type="ECO:0000313" key="1">
    <source>
        <dbReference type="EMBL" id="CAD6242497.1"/>
    </source>
</evidence>
<accession>A0A811PCY3</accession>
<dbReference type="Proteomes" id="UP000604825">
    <property type="component" value="Unassembled WGS sequence"/>
</dbReference>
<gene>
    <name evidence="1" type="ORF">NCGR_LOCUS27964</name>
</gene>